<accession>A0A381FNC5</accession>
<dbReference type="Proteomes" id="UP000254282">
    <property type="component" value="Unassembled WGS sequence"/>
</dbReference>
<evidence type="ECO:0000313" key="1">
    <source>
        <dbReference type="EMBL" id="SUX48007.1"/>
    </source>
</evidence>
<sequence length="159" mass="19076">MIYSQNKIEFTIKDGSFSNSHEEIIHNKNSRRYKLNLTTSQYHETRIFWNLSSSKFRDDLGFEFYQYQSSRNKLNNGLLAETIVSLLNSTKIFGNYSAQKNDFLKIWLEYKHPIIHNKSRPYIGDFISFIYNKEWKINNGYDHTDFEYETLQEGEIILF</sequence>
<gene>
    <name evidence="1" type="ORF">NCTC13532_03609</name>
</gene>
<dbReference type="RefSeq" id="WP_115621247.1">
    <property type="nucleotide sequence ID" value="NZ_UFVR01000004.1"/>
</dbReference>
<protein>
    <submittedName>
        <fullName evidence="1">Uncharacterized protein</fullName>
    </submittedName>
</protein>
<evidence type="ECO:0000313" key="2">
    <source>
        <dbReference type="Proteomes" id="UP000254282"/>
    </source>
</evidence>
<reference evidence="1 2" key="1">
    <citation type="submission" date="2018-06" db="EMBL/GenBank/DDBJ databases">
        <authorList>
            <consortium name="Pathogen Informatics"/>
            <person name="Doyle S."/>
        </authorList>
    </citation>
    <scope>NUCLEOTIDE SEQUENCE [LARGE SCALE GENOMIC DNA]</scope>
    <source>
        <strain evidence="1 2">NCTC13532</strain>
    </source>
</reference>
<name>A0A381FNC5_9FLAO</name>
<dbReference type="AlphaFoldDB" id="A0A381FNC5"/>
<dbReference type="EMBL" id="UFVR01000004">
    <property type="protein sequence ID" value="SUX48007.1"/>
    <property type="molecule type" value="Genomic_DNA"/>
</dbReference>
<organism evidence="1 2">
    <name type="scientific">Chryseobacterium indoltheticum</name>
    <dbReference type="NCBI Taxonomy" id="254"/>
    <lineage>
        <taxon>Bacteria</taxon>
        <taxon>Pseudomonadati</taxon>
        <taxon>Bacteroidota</taxon>
        <taxon>Flavobacteriia</taxon>
        <taxon>Flavobacteriales</taxon>
        <taxon>Weeksellaceae</taxon>
        <taxon>Chryseobacterium group</taxon>
        <taxon>Chryseobacterium</taxon>
    </lineage>
</organism>
<proteinExistence type="predicted"/>